<gene>
    <name evidence="6" type="ORF">WN51_07397</name>
</gene>
<dbReference type="InterPro" id="IPR015421">
    <property type="entry name" value="PyrdxlP-dep_Trfase_major"/>
</dbReference>
<evidence type="ECO:0000313" key="7">
    <source>
        <dbReference type="Proteomes" id="UP000053105"/>
    </source>
</evidence>
<evidence type="ECO:0000256" key="1">
    <source>
        <dbReference type="ARBA" id="ARBA00001933"/>
    </source>
</evidence>
<dbReference type="PANTHER" id="PTHR48097">
    <property type="entry name" value="L-THREONINE ALDOLASE-RELATED"/>
    <property type="match status" value="1"/>
</dbReference>
<sequence length="394" mass="44885">MMVGLCFEGVLHSSARIATDTLTKLTQEMKEALSSAEVGDDFLRRFSKSITRNNGQNGWNRRCIICSGTMGNLIASSGMSQLPFVYRMQYSTFRLMSQKYIFHGKTWCRNRWLMNHCNVRGREAYCGDSAHILLNEQTDAAQIVGVNLRSLRNNIDGTFDLCELQSKLRHDRDHEPISKLVLVKNTINGKIVPQSWLKELVSFCKKYNLKLHMDGAKLWNASVGSGIPAKEIVSGFDSVTFCLNKGLEYMIKDWSEENLKFIKIKYDLAIRWRKTQFAAPASMFQSHMFISLKYRPSARSLWAERKAAQQNLARAQHTIISLLLSDLSPYIIVIGIIMAWGWDTPSQRDPTRGITNLVQKEAPELPWWGEETTPRVTPVDGGDRQTWKNPSLNA</sequence>
<dbReference type="GO" id="GO:0008732">
    <property type="term" value="F:L-allo-threonine aldolase activity"/>
    <property type="evidence" value="ECO:0007669"/>
    <property type="project" value="TreeGrafter"/>
</dbReference>
<dbReference type="Pfam" id="PF01212">
    <property type="entry name" value="Beta_elim_lyase"/>
    <property type="match status" value="1"/>
</dbReference>
<dbReference type="InterPro" id="IPR015424">
    <property type="entry name" value="PyrdxlP-dep_Trfase"/>
</dbReference>
<comment type="cofactor">
    <cofactor evidence="1">
        <name>pyridoxal 5'-phosphate</name>
        <dbReference type="ChEBI" id="CHEBI:597326"/>
    </cofactor>
</comment>
<proteinExistence type="inferred from homology"/>
<dbReference type="GO" id="GO:0006567">
    <property type="term" value="P:L-threonine catabolic process"/>
    <property type="evidence" value="ECO:0007669"/>
    <property type="project" value="TreeGrafter"/>
</dbReference>
<feature type="region of interest" description="Disordered" evidence="4">
    <location>
        <begin position="369"/>
        <end position="394"/>
    </location>
</feature>
<comment type="similarity">
    <text evidence="2">Belongs to the threonine aldolase family.</text>
</comment>
<dbReference type="EMBL" id="KQ435919">
    <property type="protein sequence ID" value="KOX68709.1"/>
    <property type="molecule type" value="Genomic_DNA"/>
</dbReference>
<evidence type="ECO:0000259" key="5">
    <source>
        <dbReference type="Pfam" id="PF01212"/>
    </source>
</evidence>
<evidence type="ECO:0000313" key="6">
    <source>
        <dbReference type="EMBL" id="KOX68709.1"/>
    </source>
</evidence>
<evidence type="ECO:0000256" key="4">
    <source>
        <dbReference type="SAM" id="MobiDB-lite"/>
    </source>
</evidence>
<keyword evidence="7" id="KW-1185">Reference proteome</keyword>
<dbReference type="OrthoDB" id="10261951at2759"/>
<dbReference type="InterPro" id="IPR001597">
    <property type="entry name" value="ArAA_b-elim_lyase/Thr_aldolase"/>
</dbReference>
<evidence type="ECO:0000256" key="2">
    <source>
        <dbReference type="ARBA" id="ARBA00006966"/>
    </source>
</evidence>
<accession>A0A0M8ZSN4</accession>
<protein>
    <submittedName>
        <fullName evidence="6">L-allo-threonine aldolase</fullName>
    </submittedName>
</protein>
<dbReference type="GO" id="GO:0006545">
    <property type="term" value="P:glycine biosynthetic process"/>
    <property type="evidence" value="ECO:0007669"/>
    <property type="project" value="TreeGrafter"/>
</dbReference>
<dbReference type="PANTHER" id="PTHR48097:SF9">
    <property type="entry name" value="L-THREONINE ALDOLASE"/>
    <property type="match status" value="1"/>
</dbReference>
<evidence type="ECO:0000256" key="3">
    <source>
        <dbReference type="ARBA" id="ARBA00022898"/>
    </source>
</evidence>
<reference evidence="6 7" key="1">
    <citation type="submission" date="2015-07" db="EMBL/GenBank/DDBJ databases">
        <title>The genome of Melipona quadrifasciata.</title>
        <authorList>
            <person name="Pan H."/>
            <person name="Kapheim K."/>
        </authorList>
    </citation>
    <scope>NUCLEOTIDE SEQUENCE [LARGE SCALE GENOMIC DNA]</scope>
    <source>
        <strain evidence="6">0111107301</strain>
        <tissue evidence="6">Whole body</tissue>
    </source>
</reference>
<dbReference type="AlphaFoldDB" id="A0A0M8ZSN4"/>
<dbReference type="GO" id="GO:0005829">
    <property type="term" value="C:cytosol"/>
    <property type="evidence" value="ECO:0007669"/>
    <property type="project" value="TreeGrafter"/>
</dbReference>
<keyword evidence="3" id="KW-0663">Pyridoxal phosphate</keyword>
<dbReference type="Proteomes" id="UP000053105">
    <property type="component" value="Unassembled WGS sequence"/>
</dbReference>
<dbReference type="SUPFAM" id="SSF53383">
    <property type="entry name" value="PLP-dependent transferases"/>
    <property type="match status" value="1"/>
</dbReference>
<feature type="domain" description="Aromatic amino acid beta-eliminating lyase/threonine aldolase" evidence="5">
    <location>
        <begin position="18"/>
        <end position="247"/>
    </location>
</feature>
<dbReference type="STRING" id="166423.A0A0M8ZSN4"/>
<dbReference type="Gene3D" id="3.40.640.10">
    <property type="entry name" value="Type I PLP-dependent aspartate aminotransferase-like (Major domain)"/>
    <property type="match status" value="1"/>
</dbReference>
<name>A0A0M8ZSN4_9HYME</name>
<organism evidence="6 7">
    <name type="scientific">Melipona quadrifasciata</name>
    <dbReference type="NCBI Taxonomy" id="166423"/>
    <lineage>
        <taxon>Eukaryota</taxon>
        <taxon>Metazoa</taxon>
        <taxon>Ecdysozoa</taxon>
        <taxon>Arthropoda</taxon>
        <taxon>Hexapoda</taxon>
        <taxon>Insecta</taxon>
        <taxon>Pterygota</taxon>
        <taxon>Neoptera</taxon>
        <taxon>Endopterygota</taxon>
        <taxon>Hymenoptera</taxon>
        <taxon>Apocrita</taxon>
        <taxon>Aculeata</taxon>
        <taxon>Apoidea</taxon>
        <taxon>Anthophila</taxon>
        <taxon>Apidae</taxon>
        <taxon>Melipona</taxon>
    </lineage>
</organism>